<protein>
    <submittedName>
        <fullName evidence="2">Uncharacterized protein</fullName>
    </submittedName>
</protein>
<evidence type="ECO:0000313" key="3">
    <source>
        <dbReference type="Proteomes" id="UP000240883"/>
    </source>
</evidence>
<reference evidence="2 3" key="1">
    <citation type="journal article" date="2018" name="Front. Microbiol.">
        <title>Genome-Wide Analysis of Corynespora cassiicola Leaf Fall Disease Putative Effectors.</title>
        <authorList>
            <person name="Lopez D."/>
            <person name="Ribeiro S."/>
            <person name="Label P."/>
            <person name="Fumanal B."/>
            <person name="Venisse J.S."/>
            <person name="Kohler A."/>
            <person name="de Oliveira R.R."/>
            <person name="Labutti K."/>
            <person name="Lipzen A."/>
            <person name="Lail K."/>
            <person name="Bauer D."/>
            <person name="Ohm R.A."/>
            <person name="Barry K.W."/>
            <person name="Spatafora J."/>
            <person name="Grigoriev I.V."/>
            <person name="Martin F.M."/>
            <person name="Pujade-Renaud V."/>
        </authorList>
    </citation>
    <scope>NUCLEOTIDE SEQUENCE [LARGE SCALE GENOMIC DNA]</scope>
    <source>
        <strain evidence="2 3">Philippines</strain>
    </source>
</reference>
<sequence length="130" mass="14873">MLLSFATVDSIFHVAFRTGECSFPFFLFFFFAGVGHQGARRGCTMGRQGFDDQGGYSCLAYFWALMYAFRDIMQRFPLSQLRTNSCPHIRQFAVGRRIRRKGGGVNAFPRHEHYPPIILYITAGPHIRPS</sequence>
<keyword evidence="1" id="KW-0472">Membrane</keyword>
<organism evidence="2 3">
    <name type="scientific">Corynespora cassiicola Philippines</name>
    <dbReference type="NCBI Taxonomy" id="1448308"/>
    <lineage>
        <taxon>Eukaryota</taxon>
        <taxon>Fungi</taxon>
        <taxon>Dikarya</taxon>
        <taxon>Ascomycota</taxon>
        <taxon>Pezizomycotina</taxon>
        <taxon>Dothideomycetes</taxon>
        <taxon>Pleosporomycetidae</taxon>
        <taxon>Pleosporales</taxon>
        <taxon>Corynesporascaceae</taxon>
        <taxon>Corynespora</taxon>
    </lineage>
</organism>
<gene>
    <name evidence="2" type="ORF">BS50DRAFT_69780</name>
</gene>
<keyword evidence="1" id="KW-1133">Transmembrane helix</keyword>
<dbReference type="EMBL" id="KZ678138">
    <property type="protein sequence ID" value="PSN64295.1"/>
    <property type="molecule type" value="Genomic_DNA"/>
</dbReference>
<dbReference type="AlphaFoldDB" id="A0A2T2NFT6"/>
<keyword evidence="1" id="KW-0812">Transmembrane</keyword>
<evidence type="ECO:0000313" key="2">
    <source>
        <dbReference type="EMBL" id="PSN64295.1"/>
    </source>
</evidence>
<evidence type="ECO:0000256" key="1">
    <source>
        <dbReference type="SAM" id="Phobius"/>
    </source>
</evidence>
<accession>A0A2T2NFT6</accession>
<name>A0A2T2NFT6_CORCC</name>
<proteinExistence type="predicted"/>
<keyword evidence="3" id="KW-1185">Reference proteome</keyword>
<dbReference type="Proteomes" id="UP000240883">
    <property type="component" value="Unassembled WGS sequence"/>
</dbReference>
<feature type="transmembrane region" description="Helical" evidence="1">
    <location>
        <begin position="12"/>
        <end position="34"/>
    </location>
</feature>